<accession>A0A1Y6CYU3</accession>
<organism evidence="1 2">
    <name type="scientific">Pseudobacteriovorax antillogorgiicola</name>
    <dbReference type="NCBI Taxonomy" id="1513793"/>
    <lineage>
        <taxon>Bacteria</taxon>
        <taxon>Pseudomonadati</taxon>
        <taxon>Bdellovibrionota</taxon>
        <taxon>Oligoflexia</taxon>
        <taxon>Oligoflexales</taxon>
        <taxon>Pseudobacteriovoracaceae</taxon>
        <taxon>Pseudobacteriovorax</taxon>
    </lineage>
</organism>
<protein>
    <submittedName>
        <fullName evidence="1">Uncharacterized protein</fullName>
    </submittedName>
</protein>
<reference evidence="2" key="1">
    <citation type="submission" date="2017-04" db="EMBL/GenBank/DDBJ databases">
        <authorList>
            <person name="Varghese N."/>
            <person name="Submissions S."/>
        </authorList>
    </citation>
    <scope>NUCLEOTIDE SEQUENCE [LARGE SCALE GENOMIC DNA]</scope>
    <source>
        <strain evidence="2">RKEM611</strain>
    </source>
</reference>
<dbReference type="STRING" id="1513793.SAMN06296036_14814"/>
<proteinExistence type="predicted"/>
<sequence>MRVGDVYVDDVLAGQLVDIVEATLSGRIVNP</sequence>
<gene>
    <name evidence="1" type="ORF">SAMN06296036_14814</name>
</gene>
<dbReference type="EMBL" id="FWZT01000048">
    <property type="protein sequence ID" value="SMF83663.1"/>
    <property type="molecule type" value="Genomic_DNA"/>
</dbReference>
<keyword evidence="2" id="KW-1185">Reference proteome</keyword>
<evidence type="ECO:0000313" key="2">
    <source>
        <dbReference type="Proteomes" id="UP000192907"/>
    </source>
</evidence>
<name>A0A1Y6CYU3_9BACT</name>
<evidence type="ECO:0000313" key="1">
    <source>
        <dbReference type="EMBL" id="SMF83663.1"/>
    </source>
</evidence>
<dbReference type="AlphaFoldDB" id="A0A1Y6CYU3"/>
<dbReference type="Proteomes" id="UP000192907">
    <property type="component" value="Unassembled WGS sequence"/>
</dbReference>